<gene>
    <name evidence="1" type="ordered locus">ACMV_32040</name>
</gene>
<sequence length="165" mass="17191">MIRLRRVAQGAMLAAMLVGVAMGAVADVRPARVSPAGAWAGQYHCAQGATALDLTITPAGRGRVRALFFFHALAGNPHVPPGCFTMAGRYDAAARSIALKPTIWLLRPAHFVWVGLRGTLGGAGGSMAGRIDGPGCTDFSLVRVDRTVSARVPAACRMERGAPTV</sequence>
<dbReference type="RefSeq" id="WP_013641079.1">
    <property type="nucleotide sequence ID" value="NC_015186.1"/>
</dbReference>
<protein>
    <submittedName>
        <fullName evidence="1">Uncharacterized protein</fullName>
    </submittedName>
</protein>
<dbReference type="KEGG" id="amv:ACMV_32040"/>
<evidence type="ECO:0000313" key="1">
    <source>
        <dbReference type="EMBL" id="BAJ82551.1"/>
    </source>
</evidence>
<dbReference type="Proteomes" id="UP000007100">
    <property type="component" value="Chromosome"/>
</dbReference>
<dbReference type="EMBL" id="AP012035">
    <property type="protein sequence ID" value="BAJ82551.1"/>
    <property type="molecule type" value="Genomic_DNA"/>
</dbReference>
<organism evidence="1 2">
    <name type="scientific">Acidiphilium multivorum (strain DSM 11245 / JCM 8867 / NBRC 100883 / AIU 301)</name>
    <dbReference type="NCBI Taxonomy" id="926570"/>
    <lineage>
        <taxon>Bacteria</taxon>
        <taxon>Pseudomonadati</taxon>
        <taxon>Pseudomonadota</taxon>
        <taxon>Alphaproteobacteria</taxon>
        <taxon>Acetobacterales</taxon>
        <taxon>Acidocellaceae</taxon>
        <taxon>Acidiphilium</taxon>
    </lineage>
</organism>
<dbReference type="OrthoDB" id="1818119at2"/>
<proteinExistence type="predicted"/>
<accession>F0J607</accession>
<name>F0J607_ACIMA</name>
<dbReference type="HOGENOM" id="CLU_1607305_0_0_5"/>
<reference evidence="1 2" key="1">
    <citation type="submission" date="2010-12" db="EMBL/GenBank/DDBJ databases">
        <title>Whole genome sequence of Acidiphilium multivorum AIU301.</title>
        <authorList>
            <person name="Narita-Yamada S."/>
            <person name="Nakamura S."/>
            <person name="Ito N."/>
            <person name="Takarada H."/>
            <person name="Katano Y."/>
            <person name="Nakazawa H."/>
            <person name="Hosoyama A."/>
            <person name="Yamada R."/>
            <person name="Fujita N."/>
        </authorList>
    </citation>
    <scope>NUCLEOTIDE SEQUENCE [LARGE SCALE GENOMIC DNA]</scope>
    <source>
        <strain evidence="2">DSM 11245 / JCM 8867 / AIU301</strain>
    </source>
</reference>
<keyword evidence="2" id="KW-1185">Reference proteome</keyword>
<dbReference type="AlphaFoldDB" id="F0J607"/>
<evidence type="ECO:0000313" key="2">
    <source>
        <dbReference type="Proteomes" id="UP000007100"/>
    </source>
</evidence>